<dbReference type="PANTHER" id="PTHR31827:SF1">
    <property type="entry name" value="EMB|CAB89363.1"/>
    <property type="match status" value="1"/>
</dbReference>
<proteinExistence type="predicted"/>
<evidence type="ECO:0000313" key="2">
    <source>
        <dbReference type="Proteomes" id="UP000481153"/>
    </source>
</evidence>
<dbReference type="PANTHER" id="PTHR31827">
    <property type="entry name" value="EMB|CAB89363.1"/>
    <property type="match status" value="1"/>
</dbReference>
<dbReference type="EMBL" id="VJMJ01000036">
    <property type="protein sequence ID" value="KAF0741553.1"/>
    <property type="molecule type" value="Genomic_DNA"/>
</dbReference>
<name>A0A6G0XME5_9STRA</name>
<reference evidence="1 2" key="1">
    <citation type="submission" date="2019-07" db="EMBL/GenBank/DDBJ databases">
        <title>Genomics analysis of Aphanomyces spp. identifies a new class of oomycete effector associated with host adaptation.</title>
        <authorList>
            <person name="Gaulin E."/>
        </authorList>
    </citation>
    <scope>NUCLEOTIDE SEQUENCE [LARGE SCALE GENOMIC DNA]</scope>
    <source>
        <strain evidence="1 2">ATCC 201684</strain>
    </source>
</reference>
<dbReference type="Proteomes" id="UP000481153">
    <property type="component" value="Unassembled WGS sequence"/>
</dbReference>
<organism evidence="1 2">
    <name type="scientific">Aphanomyces euteiches</name>
    <dbReference type="NCBI Taxonomy" id="100861"/>
    <lineage>
        <taxon>Eukaryota</taxon>
        <taxon>Sar</taxon>
        <taxon>Stramenopiles</taxon>
        <taxon>Oomycota</taxon>
        <taxon>Saprolegniomycetes</taxon>
        <taxon>Saprolegniales</taxon>
        <taxon>Verrucalvaceae</taxon>
        <taxon>Aphanomyces</taxon>
    </lineage>
</organism>
<comment type="caution">
    <text evidence="1">The sequence shown here is derived from an EMBL/GenBank/DDBJ whole genome shotgun (WGS) entry which is preliminary data.</text>
</comment>
<sequence length="186" mass="20446">MSTTCLFNGCTNPALPTGKCEAHKNRTKCMVDDCRNQTYARNLCIKHGAKQKCQFDGCNSNVRSQGFCCKHGLTSSKNVCEVDGCTKVAHARRRCVRHGGGQKCKIDNCSKFARSGGICYHHGSALRQSPAASEPCPDDDNILACILGDVHLMELKNVDDILAASCNCDFEFTTEEHEMLDYFISP</sequence>
<dbReference type="AlphaFoldDB" id="A0A6G0XME5"/>
<protein>
    <submittedName>
        <fullName evidence="1">Uncharacterized protein</fullName>
    </submittedName>
</protein>
<gene>
    <name evidence="1" type="ORF">Ae201684_003234</name>
</gene>
<evidence type="ECO:0000313" key="1">
    <source>
        <dbReference type="EMBL" id="KAF0741553.1"/>
    </source>
</evidence>
<keyword evidence="2" id="KW-1185">Reference proteome</keyword>
<accession>A0A6G0XME5</accession>
<dbReference type="VEuPathDB" id="FungiDB:AeMF1_021881"/>